<sequence>MFAIIYHSRNFPSVEAVIVILLQRSLHTASVGCASYRFMAPKNITLLGQLDLSHEKFTLKVRVIRLTKQLTYDKKKTFRIDIILVDEEGTKIEAQVPSRWVFRFEKMLAENESYYIENPQVGENTADNKFVNNSNKLHFCPITMVTKSNDFVGPLYGFSFENYQTIIGNNILEKTPVDVIGHVLLYFPKETFMSKHGKETRRQNVQIQDLEGRKVSVTLWDEYAQQFVDYVSNNPEERTVIIIIQFGKVSDYRGCLSVSNWYFVTKLYINANIEEILLFKNTLVSKNSFENLSANCSKDSSSLLYYETDEFLLKHDFKPITEIQEITKVSRVIVLGTVDEDIMMNIELNDGSNGKKMFVCSSSICNNKVVVSVLPRFKIPIRVQDPTGVISLTLFDGDANRLLRKNAQELLEIFNEDGNTAIFPVEITDLLERKFAFLIEVSEYNLKNKVQGYSIRKLTADRKIHSELEKKFTVDEHVDSDSFNTATFEVTSQETTNFKDAISFTGDNITPASNVEKSTATSPLAKYRFSKVVSPNAELKRNLS</sequence>
<evidence type="ECO:0000313" key="4">
    <source>
        <dbReference type="EMBL" id="CAI9294503.1"/>
    </source>
</evidence>
<feature type="domain" description="Replication protein A OB" evidence="3">
    <location>
        <begin position="173"/>
        <end position="255"/>
    </location>
</feature>
<organism evidence="4 5">
    <name type="scientific">Lactuca saligna</name>
    <name type="common">Willowleaf lettuce</name>
    <dbReference type="NCBI Taxonomy" id="75948"/>
    <lineage>
        <taxon>Eukaryota</taxon>
        <taxon>Viridiplantae</taxon>
        <taxon>Streptophyta</taxon>
        <taxon>Embryophyta</taxon>
        <taxon>Tracheophyta</taxon>
        <taxon>Spermatophyta</taxon>
        <taxon>Magnoliopsida</taxon>
        <taxon>eudicotyledons</taxon>
        <taxon>Gunneridae</taxon>
        <taxon>Pentapetalae</taxon>
        <taxon>asterids</taxon>
        <taxon>campanulids</taxon>
        <taxon>Asterales</taxon>
        <taxon>Asteraceae</taxon>
        <taxon>Cichorioideae</taxon>
        <taxon>Cichorieae</taxon>
        <taxon>Lactucinae</taxon>
        <taxon>Lactuca</taxon>
    </lineage>
</organism>
<keyword evidence="5" id="KW-1185">Reference proteome</keyword>
<evidence type="ECO:0000259" key="3">
    <source>
        <dbReference type="Pfam" id="PF16900"/>
    </source>
</evidence>
<keyword evidence="1" id="KW-0238">DNA-binding</keyword>
<accession>A0AA35ZKV5</accession>
<name>A0AA35ZKV5_LACSI</name>
<dbReference type="InterPro" id="IPR012340">
    <property type="entry name" value="NA-bd_OB-fold"/>
</dbReference>
<protein>
    <recommendedName>
        <fullName evidence="6">Replication protein A OB domain-containing protein</fullName>
    </recommendedName>
</protein>
<dbReference type="Pfam" id="PF16900">
    <property type="entry name" value="REPA_OB_2"/>
    <property type="match status" value="1"/>
</dbReference>
<evidence type="ECO:0000256" key="1">
    <source>
        <dbReference type="ARBA" id="ARBA00023125"/>
    </source>
</evidence>
<reference evidence="4" key="1">
    <citation type="submission" date="2023-04" db="EMBL/GenBank/DDBJ databases">
        <authorList>
            <person name="Vijverberg K."/>
            <person name="Xiong W."/>
            <person name="Schranz E."/>
        </authorList>
    </citation>
    <scope>NUCLEOTIDE SEQUENCE</scope>
</reference>
<dbReference type="SUPFAM" id="SSF50249">
    <property type="entry name" value="Nucleic acid-binding proteins"/>
    <property type="match status" value="3"/>
</dbReference>
<gene>
    <name evidence="4" type="ORF">LSALG_LOCUS33480</name>
</gene>
<dbReference type="InterPro" id="IPR003871">
    <property type="entry name" value="RFA1B/D_OB_1st"/>
</dbReference>
<dbReference type="Pfam" id="PF02721">
    <property type="entry name" value="DUF223"/>
    <property type="match status" value="1"/>
</dbReference>
<dbReference type="Proteomes" id="UP001177003">
    <property type="component" value="Chromosome 7"/>
</dbReference>
<dbReference type="CDD" id="cd04481">
    <property type="entry name" value="RPA1_DBD_B_like"/>
    <property type="match status" value="1"/>
</dbReference>
<dbReference type="PANTHER" id="PTHR47165:SF4">
    <property type="entry name" value="OS03G0429900 PROTEIN"/>
    <property type="match status" value="1"/>
</dbReference>
<dbReference type="GO" id="GO:0003677">
    <property type="term" value="F:DNA binding"/>
    <property type="evidence" value="ECO:0007669"/>
    <property type="project" value="UniProtKB-KW"/>
</dbReference>
<evidence type="ECO:0000313" key="5">
    <source>
        <dbReference type="Proteomes" id="UP001177003"/>
    </source>
</evidence>
<dbReference type="Gene3D" id="2.40.50.140">
    <property type="entry name" value="Nucleic acid-binding proteins"/>
    <property type="match status" value="3"/>
</dbReference>
<evidence type="ECO:0008006" key="6">
    <source>
        <dbReference type="Google" id="ProtNLM"/>
    </source>
</evidence>
<feature type="domain" description="Replication protein A 70 kDa DNA-binding subunit B/D first OB fold" evidence="2">
    <location>
        <begin position="50"/>
        <end position="148"/>
    </location>
</feature>
<evidence type="ECO:0000259" key="2">
    <source>
        <dbReference type="Pfam" id="PF02721"/>
    </source>
</evidence>
<dbReference type="AlphaFoldDB" id="A0AA35ZKV5"/>
<dbReference type="CDD" id="cd04480">
    <property type="entry name" value="RPA1_DBD_A_like"/>
    <property type="match status" value="1"/>
</dbReference>
<dbReference type="InterPro" id="IPR031657">
    <property type="entry name" value="REPA_OB_2"/>
</dbReference>
<proteinExistence type="predicted"/>
<dbReference type="EMBL" id="OX465083">
    <property type="protein sequence ID" value="CAI9294503.1"/>
    <property type="molecule type" value="Genomic_DNA"/>
</dbReference>
<dbReference type="PANTHER" id="PTHR47165">
    <property type="entry name" value="OS03G0429900 PROTEIN"/>
    <property type="match status" value="1"/>
</dbReference>